<comment type="caution">
    <text evidence="1">The sequence shown here is derived from an EMBL/GenBank/DDBJ whole genome shotgun (WGS) entry which is preliminary data.</text>
</comment>
<organism evidence="1 2">
    <name type="scientific">Moniliophthora roreri (strain MCA 2997)</name>
    <name type="common">Cocoa frosty pod rot fungus</name>
    <name type="synonym">Crinipellis roreri</name>
    <dbReference type="NCBI Taxonomy" id="1381753"/>
    <lineage>
        <taxon>Eukaryota</taxon>
        <taxon>Fungi</taxon>
        <taxon>Dikarya</taxon>
        <taxon>Basidiomycota</taxon>
        <taxon>Agaricomycotina</taxon>
        <taxon>Agaricomycetes</taxon>
        <taxon>Agaricomycetidae</taxon>
        <taxon>Agaricales</taxon>
        <taxon>Marasmiineae</taxon>
        <taxon>Marasmiaceae</taxon>
        <taxon>Moniliophthora</taxon>
    </lineage>
</organism>
<dbReference type="HOGENOM" id="CLU_2455251_0_0_1"/>
<dbReference type="AlphaFoldDB" id="V2YJ33"/>
<sequence>MVLTRNATSRISGYDTTVLDVDWRTSVSVIRRFDTRIVGSSEIIPTTFLGSLGDIDTSWFTGRCVGVRDEKSCRGNPKCGLVSPERHAL</sequence>
<gene>
    <name evidence="1" type="ORF">Moror_10668</name>
</gene>
<accession>V2YJ33</accession>
<evidence type="ECO:0000313" key="2">
    <source>
        <dbReference type="Proteomes" id="UP000017559"/>
    </source>
</evidence>
<dbReference type="EMBL" id="AWSO01000328">
    <property type="protein sequence ID" value="ESK91694.1"/>
    <property type="molecule type" value="Genomic_DNA"/>
</dbReference>
<keyword evidence="2" id="KW-1185">Reference proteome</keyword>
<dbReference type="Proteomes" id="UP000017559">
    <property type="component" value="Unassembled WGS sequence"/>
</dbReference>
<protein>
    <submittedName>
        <fullName evidence="1">Uncharacterized protein</fullName>
    </submittedName>
</protein>
<name>V2YJ33_MONRO</name>
<proteinExistence type="predicted"/>
<evidence type="ECO:0000313" key="1">
    <source>
        <dbReference type="EMBL" id="ESK91694.1"/>
    </source>
</evidence>
<reference evidence="1 2" key="1">
    <citation type="journal article" date="2014" name="BMC Genomics">
        <title>Genome and secretome analysis of the hemibiotrophic fungal pathogen, Moniliophthora roreri, which causes frosty pod rot disease of cacao: mechanisms of the biotrophic and necrotrophic phases.</title>
        <authorList>
            <person name="Meinhardt L.W."/>
            <person name="Costa G.G.L."/>
            <person name="Thomazella D.P.T."/>
            <person name="Teixeira P.J.P.L."/>
            <person name="Carazzolle M.F."/>
            <person name="Schuster S.C."/>
            <person name="Carlson J.E."/>
            <person name="Guiltinan M.J."/>
            <person name="Mieczkowski P."/>
            <person name="Farmer A."/>
            <person name="Ramaraj T."/>
            <person name="Crozier J."/>
            <person name="Davis R.E."/>
            <person name="Shao J."/>
            <person name="Melnick R.L."/>
            <person name="Pereira G.A.G."/>
            <person name="Bailey B.A."/>
        </authorList>
    </citation>
    <scope>NUCLEOTIDE SEQUENCE [LARGE SCALE GENOMIC DNA]</scope>
    <source>
        <strain evidence="1 2">MCA 2997</strain>
    </source>
</reference>
<dbReference type="KEGG" id="mrr:Moror_10668"/>